<dbReference type="STRING" id="1794912.AXX12_00725"/>
<keyword evidence="1" id="KW-0547">Nucleotide-binding</keyword>
<feature type="region of interest" description="Disordered" evidence="6">
    <location>
        <begin position="375"/>
        <end position="403"/>
    </location>
</feature>
<dbReference type="SMART" id="SM00490">
    <property type="entry name" value="HELICc"/>
    <property type="match status" value="1"/>
</dbReference>
<evidence type="ECO:0000256" key="5">
    <source>
        <dbReference type="PROSITE-ProRule" id="PRU00552"/>
    </source>
</evidence>
<proteinExistence type="predicted"/>
<dbReference type="GO" id="GO:0016787">
    <property type="term" value="F:hydrolase activity"/>
    <property type="evidence" value="ECO:0007669"/>
    <property type="project" value="UniProtKB-KW"/>
</dbReference>
<accession>A0A154BVQ3</accession>
<evidence type="ECO:0000256" key="6">
    <source>
        <dbReference type="SAM" id="MobiDB-lite"/>
    </source>
</evidence>
<dbReference type="PROSITE" id="PS51192">
    <property type="entry name" value="HELICASE_ATP_BIND_1"/>
    <property type="match status" value="1"/>
</dbReference>
<dbReference type="GO" id="GO:0005829">
    <property type="term" value="C:cytosol"/>
    <property type="evidence" value="ECO:0007669"/>
    <property type="project" value="TreeGrafter"/>
</dbReference>
<dbReference type="GO" id="GO:0009409">
    <property type="term" value="P:response to cold"/>
    <property type="evidence" value="ECO:0007669"/>
    <property type="project" value="TreeGrafter"/>
</dbReference>
<dbReference type="GO" id="GO:0033592">
    <property type="term" value="F:RNA strand annealing activity"/>
    <property type="evidence" value="ECO:0007669"/>
    <property type="project" value="TreeGrafter"/>
</dbReference>
<evidence type="ECO:0000256" key="4">
    <source>
        <dbReference type="ARBA" id="ARBA00022840"/>
    </source>
</evidence>
<dbReference type="PROSITE" id="PS51194">
    <property type="entry name" value="HELICASE_CTER"/>
    <property type="match status" value="1"/>
</dbReference>
<dbReference type="PANTHER" id="PTHR47963">
    <property type="entry name" value="DEAD-BOX ATP-DEPENDENT RNA HELICASE 47, MITOCHONDRIAL"/>
    <property type="match status" value="1"/>
</dbReference>
<keyword evidence="3 10" id="KW-0347">Helicase</keyword>
<feature type="compositionally biased region" description="Low complexity" evidence="6">
    <location>
        <begin position="387"/>
        <end position="396"/>
    </location>
</feature>
<keyword evidence="2" id="KW-0378">Hydrolase</keyword>
<gene>
    <name evidence="10" type="ORF">AXX12_00725</name>
</gene>
<name>A0A154BVQ3_ANASB</name>
<feature type="domain" description="Helicase C-terminal" evidence="8">
    <location>
        <begin position="233"/>
        <end position="377"/>
    </location>
</feature>
<dbReference type="EMBL" id="LSGP01000001">
    <property type="protein sequence ID" value="KYZ78103.1"/>
    <property type="molecule type" value="Genomic_DNA"/>
</dbReference>
<dbReference type="Pfam" id="PF00271">
    <property type="entry name" value="Helicase_C"/>
    <property type="match status" value="1"/>
</dbReference>
<dbReference type="Gene3D" id="3.40.50.300">
    <property type="entry name" value="P-loop containing nucleotide triphosphate hydrolases"/>
    <property type="match status" value="2"/>
</dbReference>
<protein>
    <submittedName>
        <fullName evidence="10">Helicase</fullName>
    </submittedName>
</protein>
<reference evidence="10 11" key="1">
    <citation type="submission" date="2016-02" db="EMBL/GenBank/DDBJ databases">
        <title>Anaerosporomusa subterraneum gen. nov., sp. nov., a spore-forming obligate anaerobe isolated from saprolite.</title>
        <authorList>
            <person name="Choi J.K."/>
            <person name="Shah M."/>
            <person name="Yee N."/>
        </authorList>
    </citation>
    <scope>NUCLEOTIDE SEQUENCE [LARGE SCALE GENOMIC DNA]</scope>
    <source>
        <strain evidence="10 11">RU4</strain>
    </source>
</reference>
<organism evidence="10 11">
    <name type="scientific">Anaerosporomusa subterranea</name>
    <dbReference type="NCBI Taxonomy" id="1794912"/>
    <lineage>
        <taxon>Bacteria</taxon>
        <taxon>Bacillati</taxon>
        <taxon>Bacillota</taxon>
        <taxon>Negativicutes</taxon>
        <taxon>Acetonemataceae</taxon>
        <taxon>Anaerosporomusa</taxon>
    </lineage>
</organism>
<evidence type="ECO:0000313" key="10">
    <source>
        <dbReference type="EMBL" id="KYZ78103.1"/>
    </source>
</evidence>
<dbReference type="CDD" id="cd18787">
    <property type="entry name" value="SF2_C_DEAD"/>
    <property type="match status" value="1"/>
</dbReference>
<sequence>MNDAFTQLGVGEALTNGLQKAGITQPTGIQTQVIPFVLAGKDVIGQSATGTGKTLAYLLPLFHKIDSSKREMQALVLAPTYELAMQIQKQVELLAANSGLPVTSLPIIGDVNIVRQIEKLREKPHIIVGSSGRILELIQKRKISAHTIKTIVLDEGDRLLGDQHLEGVKAIIKTTLKDRQLLLFSATIKPGTVELAKSLMREPELVRVTPQAQDQPDITHWYFVTELREKMDVLRKIARSIEGERALVFINKQDNVEVTVAKLNFQGLAAASLHGSASKAERKKALEDFRNGKIQLLVASDIAARGLDIPGVDYVINLDMPDEAQIYLHRVGRTGRAGRSGTAISIVTAGETQYIEKCEKALKITMQKKQMVRGEMADKKVRQTNLKPQKVQPVKVKQTEIKK</sequence>
<evidence type="ECO:0000256" key="2">
    <source>
        <dbReference type="ARBA" id="ARBA00022801"/>
    </source>
</evidence>
<dbReference type="GO" id="GO:0005840">
    <property type="term" value="C:ribosome"/>
    <property type="evidence" value="ECO:0007669"/>
    <property type="project" value="TreeGrafter"/>
</dbReference>
<dbReference type="InterPro" id="IPR014014">
    <property type="entry name" value="RNA_helicase_DEAD_Q_motif"/>
</dbReference>
<evidence type="ECO:0000256" key="3">
    <source>
        <dbReference type="ARBA" id="ARBA00022806"/>
    </source>
</evidence>
<feature type="domain" description="Helicase ATP-binding" evidence="7">
    <location>
        <begin position="34"/>
        <end position="206"/>
    </location>
</feature>
<feature type="domain" description="DEAD-box RNA helicase Q" evidence="9">
    <location>
        <begin position="3"/>
        <end position="31"/>
    </location>
</feature>
<dbReference type="GO" id="GO:0005524">
    <property type="term" value="F:ATP binding"/>
    <property type="evidence" value="ECO:0007669"/>
    <property type="project" value="UniProtKB-KW"/>
</dbReference>
<dbReference type="InterPro" id="IPR011545">
    <property type="entry name" value="DEAD/DEAH_box_helicase_dom"/>
</dbReference>
<keyword evidence="11" id="KW-1185">Reference proteome</keyword>
<evidence type="ECO:0000256" key="1">
    <source>
        <dbReference type="ARBA" id="ARBA00022741"/>
    </source>
</evidence>
<evidence type="ECO:0000259" key="9">
    <source>
        <dbReference type="PROSITE" id="PS51195"/>
    </source>
</evidence>
<dbReference type="PANTHER" id="PTHR47963:SF7">
    <property type="entry name" value="ATP-DEPENDENT RNA HELICASE YFML-RELATED"/>
    <property type="match status" value="1"/>
</dbReference>
<dbReference type="InterPro" id="IPR001650">
    <property type="entry name" value="Helicase_C-like"/>
</dbReference>
<keyword evidence="4" id="KW-0067">ATP-binding</keyword>
<dbReference type="InterPro" id="IPR027417">
    <property type="entry name" value="P-loop_NTPase"/>
</dbReference>
<comment type="caution">
    <text evidence="10">The sequence shown here is derived from an EMBL/GenBank/DDBJ whole genome shotgun (WGS) entry which is preliminary data.</text>
</comment>
<dbReference type="InterPro" id="IPR044742">
    <property type="entry name" value="DEAD/DEAH_RhlB"/>
</dbReference>
<dbReference type="CDD" id="cd00268">
    <property type="entry name" value="DEADc"/>
    <property type="match status" value="1"/>
</dbReference>
<feature type="short sequence motif" description="Q motif" evidence="5">
    <location>
        <begin position="3"/>
        <end position="31"/>
    </location>
</feature>
<evidence type="ECO:0000259" key="8">
    <source>
        <dbReference type="PROSITE" id="PS51194"/>
    </source>
</evidence>
<dbReference type="Proteomes" id="UP000076268">
    <property type="component" value="Unassembled WGS sequence"/>
</dbReference>
<dbReference type="AlphaFoldDB" id="A0A154BVQ3"/>
<dbReference type="Pfam" id="PF00270">
    <property type="entry name" value="DEAD"/>
    <property type="match status" value="1"/>
</dbReference>
<dbReference type="PROSITE" id="PS51195">
    <property type="entry name" value="Q_MOTIF"/>
    <property type="match status" value="1"/>
</dbReference>
<dbReference type="GO" id="GO:0003724">
    <property type="term" value="F:RNA helicase activity"/>
    <property type="evidence" value="ECO:0007669"/>
    <property type="project" value="InterPro"/>
</dbReference>
<dbReference type="SMART" id="SM00487">
    <property type="entry name" value="DEXDc"/>
    <property type="match status" value="1"/>
</dbReference>
<dbReference type="RefSeq" id="WP_066236773.1">
    <property type="nucleotide sequence ID" value="NZ_LSGP01000001.1"/>
</dbReference>
<evidence type="ECO:0000313" key="11">
    <source>
        <dbReference type="Proteomes" id="UP000076268"/>
    </source>
</evidence>
<dbReference type="SUPFAM" id="SSF52540">
    <property type="entry name" value="P-loop containing nucleoside triphosphate hydrolases"/>
    <property type="match status" value="1"/>
</dbReference>
<dbReference type="InterPro" id="IPR050547">
    <property type="entry name" value="DEAD_box_RNA_helicases"/>
</dbReference>
<dbReference type="OrthoDB" id="9805696at2"/>
<dbReference type="InterPro" id="IPR014001">
    <property type="entry name" value="Helicase_ATP-bd"/>
</dbReference>
<evidence type="ECO:0000259" key="7">
    <source>
        <dbReference type="PROSITE" id="PS51192"/>
    </source>
</evidence>